<dbReference type="HOGENOM" id="CLU_1623522_0_0_2"/>
<gene>
    <name evidence="1" type="ordered locus">Pcal_2071</name>
</gene>
<sequence>MCKIFGGWGSGVHVRLNVLNLIFEPPVEKITLQELVARVERGENVEVVDYEGNLVVVDKVKGVVKGDFSQEDLSELKKRKPRGKPTKEQLALAAEIAKLLAEARQRFKIVYGPKEVTIRVGSGFIRVTEDDVRLAGYSGLEEAPLPLIIDTLRKYGEVKLLKPLK</sequence>
<dbReference type="eggNOG" id="arCOG05437">
    <property type="taxonomic scope" value="Archaea"/>
</dbReference>
<protein>
    <submittedName>
        <fullName evidence="1">Uncharacterized protein</fullName>
    </submittedName>
</protein>
<organism evidence="1 2">
    <name type="scientific">Pyrobaculum calidifontis (strain DSM 21063 / JCM 11548 / VA1)</name>
    <dbReference type="NCBI Taxonomy" id="410359"/>
    <lineage>
        <taxon>Archaea</taxon>
        <taxon>Thermoproteota</taxon>
        <taxon>Thermoprotei</taxon>
        <taxon>Thermoproteales</taxon>
        <taxon>Thermoproteaceae</taxon>
        <taxon>Pyrobaculum</taxon>
    </lineage>
</organism>
<dbReference type="EMBL" id="CP000561">
    <property type="protein sequence ID" value="ABO09486.1"/>
    <property type="molecule type" value="Genomic_DNA"/>
</dbReference>
<proteinExistence type="predicted"/>
<evidence type="ECO:0000313" key="2">
    <source>
        <dbReference type="Proteomes" id="UP000001431"/>
    </source>
</evidence>
<name>A3MXW9_PYRCJ</name>
<reference evidence="1" key="1">
    <citation type="submission" date="2007-02" db="EMBL/GenBank/DDBJ databases">
        <title>Complete sequence of Pyrobaculum calidifontis JCM 11548.</title>
        <authorList>
            <consortium name="US DOE Joint Genome Institute"/>
            <person name="Copeland A."/>
            <person name="Lucas S."/>
            <person name="Lapidus A."/>
            <person name="Barry K."/>
            <person name="Glavina del Rio T."/>
            <person name="Dalin E."/>
            <person name="Tice H."/>
            <person name="Pitluck S."/>
            <person name="Chain P."/>
            <person name="Malfatti S."/>
            <person name="Shin M."/>
            <person name="Vergez L."/>
            <person name="Schmutz J."/>
            <person name="Larimer F."/>
            <person name="Land M."/>
            <person name="Hauser L."/>
            <person name="Kyrpides N."/>
            <person name="Mikhailova N."/>
            <person name="Cozen A.E."/>
            <person name="Fitz-Gibbon S.T."/>
            <person name="House C.H."/>
            <person name="Saltikov C."/>
            <person name="Lowe T.M."/>
            <person name="Richardson P."/>
        </authorList>
    </citation>
    <scope>NUCLEOTIDE SEQUENCE [LARGE SCALE GENOMIC DNA]</scope>
    <source>
        <strain evidence="1">JCM 11548</strain>
    </source>
</reference>
<dbReference type="AlphaFoldDB" id="A3MXW9"/>
<keyword evidence="2" id="KW-1185">Reference proteome</keyword>
<dbReference type="Proteomes" id="UP000001431">
    <property type="component" value="Chromosome"/>
</dbReference>
<evidence type="ECO:0000313" key="1">
    <source>
        <dbReference type="EMBL" id="ABO09486.1"/>
    </source>
</evidence>
<dbReference type="KEGG" id="pcl:Pcal_2071"/>
<accession>A3MXW9</accession>